<keyword evidence="5" id="KW-0297">G-protein coupled receptor</keyword>
<comment type="subcellular location">
    <subcellularLocation>
        <location evidence="1">Cell membrane</location>
        <topology evidence="1">Multi-pass membrane protein</topology>
    </subcellularLocation>
</comment>
<dbReference type="AlphaFoldDB" id="A0A7I4YIA6"/>
<evidence type="ECO:0000256" key="1">
    <source>
        <dbReference type="ARBA" id="ARBA00004651"/>
    </source>
</evidence>
<dbReference type="OrthoDB" id="5830438at2759"/>
<evidence type="ECO:0000313" key="10">
    <source>
        <dbReference type="Proteomes" id="UP000025227"/>
    </source>
</evidence>
<dbReference type="OMA" id="WICRMVI"/>
<feature type="transmembrane region" description="Helical" evidence="8">
    <location>
        <begin position="276"/>
        <end position="298"/>
    </location>
</feature>
<dbReference type="SUPFAM" id="SSF81321">
    <property type="entry name" value="Family A G protein-coupled receptor-like"/>
    <property type="match status" value="1"/>
</dbReference>
<dbReference type="PANTHER" id="PTHR37441:SF4">
    <property type="entry name" value="G-PROTEIN COUPLED RECEPTORS FAMILY 1 PROFILE DOMAIN-CONTAINING PROTEIN"/>
    <property type="match status" value="1"/>
</dbReference>
<sequence>MVISSHADTSPDIDNITQYLNCSYDDSITIFNYDKAKFELVDSVIPVLTIVLSLIGLIVNGIFIYLTIKGIRDKVLPLKGYSLLLNRSFTDVLTSVLTLIFVSLHRLDQIPDPRLYPEQYQNMTLEELDYLIPHGRTMFTMLLTLNFWASAGCYSVLALFMFLAVRHPIIYRVKITSKRTIIIGCVVWLIGLAYAIVAVCISSNNAFNIFNSGTDLIQWSVSTEDFALSISNLVIVLIALVIGTSSYIFIIVYLWRVRRSRGEVNQHLMSIVRMALNVFAFAISCVVMAGFVSIPLVLKTQIDDLNSELLENSTCESVVGAYELGFHMAQWTTAAMTGWQLRMIVDPVANIFLDNRFVFVRRQLCCPAISSYEPTIKVQSNEHAIEFLRKCTAMNVMPISVITGGNHYFRFRSATVDPTSPVSPGLDPAARRINHLRFDQRVL</sequence>
<keyword evidence="5" id="KW-0675">Receptor</keyword>
<dbReference type="GO" id="GO:0005886">
    <property type="term" value="C:plasma membrane"/>
    <property type="evidence" value="ECO:0007669"/>
    <property type="project" value="UniProtKB-SubCell"/>
</dbReference>
<dbReference type="PANTHER" id="PTHR37441">
    <property type="entry name" value="PROTEIN CBG16518"/>
    <property type="match status" value="1"/>
</dbReference>
<keyword evidence="2" id="KW-1003">Cell membrane</keyword>
<feature type="transmembrane region" description="Helical" evidence="8">
    <location>
        <begin position="44"/>
        <end position="68"/>
    </location>
</feature>
<proteinExistence type="predicted"/>
<dbReference type="InterPro" id="IPR000276">
    <property type="entry name" value="GPCR_Rhodpsn"/>
</dbReference>
<dbReference type="GO" id="GO:0004930">
    <property type="term" value="F:G protein-coupled receptor activity"/>
    <property type="evidence" value="ECO:0007669"/>
    <property type="project" value="UniProtKB-KW"/>
</dbReference>
<feature type="transmembrane region" description="Helical" evidence="8">
    <location>
        <begin position="226"/>
        <end position="255"/>
    </location>
</feature>
<keyword evidence="10" id="KW-1185">Reference proteome</keyword>
<dbReference type="Gene3D" id="1.20.1070.10">
    <property type="entry name" value="Rhodopsin 7-helix transmembrane proteins"/>
    <property type="match status" value="1"/>
</dbReference>
<evidence type="ECO:0000256" key="8">
    <source>
        <dbReference type="SAM" id="Phobius"/>
    </source>
</evidence>
<keyword evidence="4 8" id="KW-1133">Transmembrane helix</keyword>
<evidence type="ECO:0000259" key="9">
    <source>
        <dbReference type="PROSITE" id="PS50262"/>
    </source>
</evidence>
<dbReference type="InterPro" id="IPR017452">
    <property type="entry name" value="GPCR_Rhodpsn_7TM"/>
</dbReference>
<dbReference type="InterPro" id="IPR040435">
    <property type="entry name" value="Put_GPCR_Chromadorea"/>
</dbReference>
<keyword evidence="7" id="KW-0807">Transducer</keyword>
<reference evidence="11" key="1">
    <citation type="submission" date="2020-12" db="UniProtKB">
        <authorList>
            <consortium name="WormBaseParasite"/>
        </authorList>
    </citation>
    <scope>IDENTIFICATION</scope>
    <source>
        <strain evidence="11">MHco3</strain>
    </source>
</reference>
<dbReference type="Proteomes" id="UP000025227">
    <property type="component" value="Unplaced"/>
</dbReference>
<evidence type="ECO:0000256" key="2">
    <source>
        <dbReference type="ARBA" id="ARBA00022475"/>
    </source>
</evidence>
<accession>A0A7I4YIA6</accession>
<evidence type="ECO:0000256" key="5">
    <source>
        <dbReference type="ARBA" id="ARBA00023040"/>
    </source>
</evidence>
<evidence type="ECO:0000256" key="6">
    <source>
        <dbReference type="ARBA" id="ARBA00023136"/>
    </source>
</evidence>
<dbReference type="PROSITE" id="PS50262">
    <property type="entry name" value="G_PROTEIN_RECEP_F1_2"/>
    <property type="match status" value="1"/>
</dbReference>
<dbReference type="Pfam" id="PF00001">
    <property type="entry name" value="7tm_1"/>
    <property type="match status" value="1"/>
</dbReference>
<dbReference type="CDD" id="cd00637">
    <property type="entry name" value="7tm_classA_rhodopsin-like"/>
    <property type="match status" value="1"/>
</dbReference>
<keyword evidence="6 8" id="KW-0472">Membrane</keyword>
<name>A0A7I4YIA6_HAECO</name>
<feature type="transmembrane region" description="Helical" evidence="8">
    <location>
        <begin position="181"/>
        <end position="206"/>
    </location>
</feature>
<feature type="transmembrane region" description="Helical" evidence="8">
    <location>
        <begin position="147"/>
        <end position="169"/>
    </location>
</feature>
<evidence type="ECO:0000256" key="3">
    <source>
        <dbReference type="ARBA" id="ARBA00022692"/>
    </source>
</evidence>
<feature type="transmembrane region" description="Helical" evidence="8">
    <location>
        <begin position="89"/>
        <end position="107"/>
    </location>
</feature>
<dbReference type="WBParaSite" id="HCON_00094560-00001">
    <property type="protein sequence ID" value="HCON_00094560-00001"/>
    <property type="gene ID" value="HCON_00094560"/>
</dbReference>
<evidence type="ECO:0000256" key="7">
    <source>
        <dbReference type="ARBA" id="ARBA00023224"/>
    </source>
</evidence>
<organism evidence="10 11">
    <name type="scientific">Haemonchus contortus</name>
    <name type="common">Barber pole worm</name>
    <dbReference type="NCBI Taxonomy" id="6289"/>
    <lineage>
        <taxon>Eukaryota</taxon>
        <taxon>Metazoa</taxon>
        <taxon>Ecdysozoa</taxon>
        <taxon>Nematoda</taxon>
        <taxon>Chromadorea</taxon>
        <taxon>Rhabditida</taxon>
        <taxon>Rhabditina</taxon>
        <taxon>Rhabditomorpha</taxon>
        <taxon>Strongyloidea</taxon>
        <taxon>Trichostrongylidae</taxon>
        <taxon>Haemonchus</taxon>
    </lineage>
</organism>
<keyword evidence="3 8" id="KW-0812">Transmembrane</keyword>
<evidence type="ECO:0000256" key="4">
    <source>
        <dbReference type="ARBA" id="ARBA00022989"/>
    </source>
</evidence>
<feature type="domain" description="G-protein coupled receptors family 1 profile" evidence="9">
    <location>
        <begin position="59"/>
        <end position="281"/>
    </location>
</feature>
<evidence type="ECO:0000313" key="11">
    <source>
        <dbReference type="WBParaSite" id="HCON_00094560-00001"/>
    </source>
</evidence>
<protein>
    <submittedName>
        <fullName evidence="11">G_PROTEIN_RECEP_F1_2 domain-containing protein</fullName>
    </submittedName>
</protein>